<proteinExistence type="predicted"/>
<dbReference type="Proteomes" id="UP000789595">
    <property type="component" value="Unassembled WGS sequence"/>
</dbReference>
<dbReference type="InterPro" id="IPR052920">
    <property type="entry name" value="DNA-binding_regulatory"/>
</dbReference>
<feature type="region of interest" description="Disordered" evidence="1">
    <location>
        <begin position="521"/>
        <end position="578"/>
    </location>
</feature>
<evidence type="ECO:0000313" key="3">
    <source>
        <dbReference type="Proteomes" id="UP000789595"/>
    </source>
</evidence>
<evidence type="ECO:0008006" key="4">
    <source>
        <dbReference type="Google" id="ProtNLM"/>
    </source>
</evidence>
<keyword evidence="3" id="KW-1185">Reference proteome</keyword>
<accession>A0A8J2SZV0</accession>
<name>A0A8J2SZV0_9STRA</name>
<feature type="compositionally biased region" description="Low complexity" evidence="1">
    <location>
        <begin position="546"/>
        <end position="559"/>
    </location>
</feature>
<dbReference type="PANTHER" id="PTHR43358">
    <property type="entry name" value="ALPHA/BETA-HYDROLASE"/>
    <property type="match status" value="1"/>
</dbReference>
<reference evidence="2" key="1">
    <citation type="submission" date="2021-11" db="EMBL/GenBank/DDBJ databases">
        <authorList>
            <consortium name="Genoscope - CEA"/>
            <person name="William W."/>
        </authorList>
    </citation>
    <scope>NUCLEOTIDE SEQUENCE</scope>
</reference>
<dbReference type="OrthoDB" id="10249433at2759"/>
<feature type="non-terminal residue" evidence="2">
    <location>
        <position position="644"/>
    </location>
</feature>
<feature type="compositionally biased region" description="Basic residues" evidence="1">
    <location>
        <begin position="560"/>
        <end position="578"/>
    </location>
</feature>
<organism evidence="2 3">
    <name type="scientific">Pelagomonas calceolata</name>
    <dbReference type="NCBI Taxonomy" id="35677"/>
    <lineage>
        <taxon>Eukaryota</taxon>
        <taxon>Sar</taxon>
        <taxon>Stramenopiles</taxon>
        <taxon>Ochrophyta</taxon>
        <taxon>Pelagophyceae</taxon>
        <taxon>Pelagomonadales</taxon>
        <taxon>Pelagomonadaceae</taxon>
        <taxon>Pelagomonas</taxon>
    </lineage>
</organism>
<dbReference type="AlphaFoldDB" id="A0A8J2SZV0"/>
<evidence type="ECO:0000256" key="1">
    <source>
        <dbReference type="SAM" id="MobiDB-lite"/>
    </source>
</evidence>
<dbReference type="PANTHER" id="PTHR43358:SF4">
    <property type="entry name" value="ALPHA_BETA HYDROLASE FOLD-1 DOMAIN-CONTAINING PROTEIN"/>
    <property type="match status" value="1"/>
</dbReference>
<gene>
    <name evidence="2" type="ORF">PECAL_6P09090</name>
</gene>
<comment type="caution">
    <text evidence="2">The sequence shown here is derived from an EMBL/GenBank/DDBJ whole genome shotgun (WGS) entry which is preliminary data.</text>
</comment>
<dbReference type="Gene3D" id="3.40.50.1820">
    <property type="entry name" value="alpha/beta hydrolase"/>
    <property type="match status" value="1"/>
</dbReference>
<sequence>MAKIYFADGMDCELALQDGASVGDALATAAARLDVKKPHARFLALHAASATGAVEAAPLGRATALANGGRLVILVRLWTAGLRAAVEEDAALRDLAFRQARCCALADTWPCPVRDGARAAAAQLVDGSAPPLSLAEVRAALPRCLSRRVLRARALDDWAVDVVLELGARRRDPRADAARDFLALAATWPAFGTVAFRATAGAPARLAGRRVVLRASCRGADVLGADGAAVATCRPQRWVGRGASVRFEAGDRRFAFRLETADAARALLLLLDDYAAAAWAERPPRPRLEKPKRRDSLTALYEGLVAAIIRPPRAAYDAQSLGPTSFEIAEGRVLRRDITLSNVRRERLVASHWAVDDAAKRPCVIFCHANSASRVQAVHYLALLLSLGCSVLALDFAGAGLSEGDVVTLGFREADDIAAAVQFLRGDARVSRIAGWGSSAGAAALLFCMAKYDAALACCVLDGSYADVRQVAACVEINQCVGCEDDAMIQHEHAVKFDFRTGCGGAGRAEHGRRVFGAVARRAGRHRAPRRERARARRRHARRAPARGARPFVPRARALPPRHGRRPARRPAHGGARPRLRRFARHRRRRGHALVAAEPARARLLRRLPARAPPPRSGAAGGTRRPRAVGRNPVMMSPCLINFV</sequence>
<dbReference type="SUPFAM" id="SSF53474">
    <property type="entry name" value="alpha/beta-Hydrolases"/>
    <property type="match status" value="1"/>
</dbReference>
<protein>
    <recommendedName>
        <fullName evidence="4">Serine aminopeptidase S33 domain-containing protein</fullName>
    </recommendedName>
</protein>
<dbReference type="EMBL" id="CAKKNE010000006">
    <property type="protein sequence ID" value="CAH0379298.1"/>
    <property type="molecule type" value="Genomic_DNA"/>
</dbReference>
<dbReference type="InterPro" id="IPR029058">
    <property type="entry name" value="AB_hydrolase_fold"/>
</dbReference>
<feature type="compositionally biased region" description="Basic residues" evidence="1">
    <location>
        <begin position="522"/>
        <end position="545"/>
    </location>
</feature>
<feature type="region of interest" description="Disordered" evidence="1">
    <location>
        <begin position="609"/>
        <end position="631"/>
    </location>
</feature>
<evidence type="ECO:0000313" key="2">
    <source>
        <dbReference type="EMBL" id="CAH0379298.1"/>
    </source>
</evidence>